<feature type="transmembrane region" description="Helical" evidence="1">
    <location>
        <begin position="6"/>
        <end position="26"/>
    </location>
</feature>
<evidence type="ECO:0000256" key="1">
    <source>
        <dbReference type="SAM" id="Phobius"/>
    </source>
</evidence>
<proteinExistence type="predicted"/>
<keyword evidence="1" id="KW-1133">Transmembrane helix</keyword>
<organism evidence="2">
    <name type="scientific">marine sediment metagenome</name>
    <dbReference type="NCBI Taxonomy" id="412755"/>
    <lineage>
        <taxon>unclassified sequences</taxon>
        <taxon>metagenomes</taxon>
        <taxon>ecological metagenomes</taxon>
    </lineage>
</organism>
<sequence>MENSTVLWILSVLVVISMLLTGFQVGGLTAGNDSGLTGSEVKAIVDKALAEQPDPVLPLINLSGIEGRLDSLELEVAEFGDEDLSEEAEAERLVLAELDTRDFKKDIMKAINAFYVVENTSAEVEKYRHITDILVKDLDVDYEDEAANVTVDLKVYYYIDGDDDEEERAKIETVTFTVTDLDEDDEFEDAEVDEWSLLAVNKVY</sequence>
<dbReference type="AlphaFoldDB" id="A0A0F9NNC5"/>
<protein>
    <submittedName>
        <fullName evidence="2">Uncharacterized protein</fullName>
    </submittedName>
</protein>
<name>A0A0F9NNC5_9ZZZZ</name>
<keyword evidence="1" id="KW-0472">Membrane</keyword>
<accession>A0A0F9NNC5</accession>
<dbReference type="EMBL" id="LAZR01003908">
    <property type="protein sequence ID" value="KKN13577.1"/>
    <property type="molecule type" value="Genomic_DNA"/>
</dbReference>
<comment type="caution">
    <text evidence="2">The sequence shown here is derived from an EMBL/GenBank/DDBJ whole genome shotgun (WGS) entry which is preliminary data.</text>
</comment>
<evidence type="ECO:0000313" key="2">
    <source>
        <dbReference type="EMBL" id="KKN13577.1"/>
    </source>
</evidence>
<keyword evidence="1" id="KW-0812">Transmembrane</keyword>
<reference evidence="2" key="1">
    <citation type="journal article" date="2015" name="Nature">
        <title>Complex archaea that bridge the gap between prokaryotes and eukaryotes.</title>
        <authorList>
            <person name="Spang A."/>
            <person name="Saw J.H."/>
            <person name="Jorgensen S.L."/>
            <person name="Zaremba-Niedzwiedzka K."/>
            <person name="Martijn J."/>
            <person name="Lind A.E."/>
            <person name="van Eijk R."/>
            <person name="Schleper C."/>
            <person name="Guy L."/>
            <person name="Ettema T.J."/>
        </authorList>
    </citation>
    <scope>NUCLEOTIDE SEQUENCE</scope>
</reference>
<gene>
    <name evidence="2" type="ORF">LCGC14_1004990</name>
</gene>